<evidence type="ECO:0000313" key="1">
    <source>
        <dbReference type="EMBL" id="JAH34264.1"/>
    </source>
</evidence>
<protein>
    <submittedName>
        <fullName evidence="1">Uncharacterized protein</fullName>
    </submittedName>
</protein>
<reference evidence="1" key="1">
    <citation type="submission" date="2014-11" db="EMBL/GenBank/DDBJ databases">
        <authorList>
            <person name="Amaro Gonzalez C."/>
        </authorList>
    </citation>
    <scope>NUCLEOTIDE SEQUENCE</scope>
</reference>
<name>A0A0E9RYH1_ANGAN</name>
<reference evidence="1" key="2">
    <citation type="journal article" date="2015" name="Fish Shellfish Immunol.">
        <title>Early steps in the European eel (Anguilla anguilla)-Vibrio vulnificus interaction in the gills: Role of the RtxA13 toxin.</title>
        <authorList>
            <person name="Callol A."/>
            <person name="Pajuelo D."/>
            <person name="Ebbesson L."/>
            <person name="Teles M."/>
            <person name="MacKenzie S."/>
            <person name="Amaro C."/>
        </authorList>
    </citation>
    <scope>NUCLEOTIDE SEQUENCE</scope>
</reference>
<accession>A0A0E9RYH1</accession>
<sequence length="21" mass="2515">MYKFTVNKSLKFCIAFQFVIS</sequence>
<dbReference type="EMBL" id="GBXM01074313">
    <property type="protein sequence ID" value="JAH34264.1"/>
    <property type="molecule type" value="Transcribed_RNA"/>
</dbReference>
<proteinExistence type="predicted"/>
<organism evidence="1">
    <name type="scientific">Anguilla anguilla</name>
    <name type="common">European freshwater eel</name>
    <name type="synonym">Muraena anguilla</name>
    <dbReference type="NCBI Taxonomy" id="7936"/>
    <lineage>
        <taxon>Eukaryota</taxon>
        <taxon>Metazoa</taxon>
        <taxon>Chordata</taxon>
        <taxon>Craniata</taxon>
        <taxon>Vertebrata</taxon>
        <taxon>Euteleostomi</taxon>
        <taxon>Actinopterygii</taxon>
        <taxon>Neopterygii</taxon>
        <taxon>Teleostei</taxon>
        <taxon>Anguilliformes</taxon>
        <taxon>Anguillidae</taxon>
        <taxon>Anguilla</taxon>
    </lineage>
</organism>
<dbReference type="AlphaFoldDB" id="A0A0E9RYH1"/>